<accession>A0AB38QX05</accession>
<feature type="domain" description="Tyr recombinase" evidence="2">
    <location>
        <begin position="1"/>
        <end position="127"/>
    </location>
</feature>
<evidence type="ECO:0000259" key="2">
    <source>
        <dbReference type="PROSITE" id="PS51898"/>
    </source>
</evidence>
<protein>
    <submittedName>
        <fullName evidence="3">Tyrosine-type recombinase/integrase</fullName>
    </submittedName>
</protein>
<organism evidence="3 4">
    <name type="scientific">Parageobacillus thermoglucosidasius</name>
    <name type="common">Geobacillus thermoglucosidasius</name>
    <dbReference type="NCBI Taxonomy" id="1426"/>
    <lineage>
        <taxon>Bacteria</taxon>
        <taxon>Bacillati</taxon>
        <taxon>Bacillota</taxon>
        <taxon>Bacilli</taxon>
        <taxon>Bacillales</taxon>
        <taxon>Anoxybacillaceae</taxon>
        <taxon>Parageobacillus</taxon>
    </lineage>
</organism>
<keyword evidence="1" id="KW-0233">DNA recombination</keyword>
<dbReference type="GO" id="GO:0015074">
    <property type="term" value="P:DNA integration"/>
    <property type="evidence" value="ECO:0007669"/>
    <property type="project" value="InterPro"/>
</dbReference>
<reference evidence="3" key="1">
    <citation type="submission" date="2020-10" db="EMBL/GenBank/DDBJ databases">
        <authorList>
            <person name="Delgado J.A."/>
            <person name="Gonzalez J.M."/>
        </authorList>
    </citation>
    <scope>NUCLEOTIDE SEQUENCE</scope>
    <source>
        <strain evidence="3">23.6</strain>
    </source>
</reference>
<gene>
    <name evidence="3" type="ORF">IMI45_16510</name>
</gene>
<name>A0AB38QX05_PARTM</name>
<dbReference type="RefSeq" id="WP_256833294.1">
    <property type="nucleotide sequence ID" value="NZ_CP063414.1"/>
</dbReference>
<dbReference type="InterPro" id="IPR011010">
    <property type="entry name" value="DNA_brk_join_enz"/>
</dbReference>
<dbReference type="InterPro" id="IPR002104">
    <property type="entry name" value="Integrase_catalytic"/>
</dbReference>
<dbReference type="SUPFAM" id="SSF56349">
    <property type="entry name" value="DNA breaking-rejoining enzymes"/>
    <property type="match status" value="1"/>
</dbReference>
<evidence type="ECO:0000313" key="4">
    <source>
        <dbReference type="Proteomes" id="UP001058458"/>
    </source>
</evidence>
<dbReference type="PROSITE" id="PS51898">
    <property type="entry name" value="TYR_RECOMBINASE"/>
    <property type="match status" value="1"/>
</dbReference>
<evidence type="ECO:0000313" key="3">
    <source>
        <dbReference type="EMBL" id="UOE75869.1"/>
    </source>
</evidence>
<dbReference type="GO" id="GO:0003677">
    <property type="term" value="F:DNA binding"/>
    <property type="evidence" value="ECO:0007669"/>
    <property type="project" value="InterPro"/>
</dbReference>
<dbReference type="Proteomes" id="UP001058458">
    <property type="component" value="Chromosome"/>
</dbReference>
<dbReference type="Gene3D" id="1.10.443.10">
    <property type="entry name" value="Intergrase catalytic core"/>
    <property type="match status" value="1"/>
</dbReference>
<dbReference type="InterPro" id="IPR013762">
    <property type="entry name" value="Integrase-like_cat_sf"/>
</dbReference>
<proteinExistence type="predicted"/>
<dbReference type="Pfam" id="PF00589">
    <property type="entry name" value="Phage_integrase"/>
    <property type="match status" value="1"/>
</dbReference>
<evidence type="ECO:0000256" key="1">
    <source>
        <dbReference type="ARBA" id="ARBA00023172"/>
    </source>
</evidence>
<dbReference type="AlphaFoldDB" id="A0AB38QX05"/>
<dbReference type="EMBL" id="CP063414">
    <property type="protein sequence ID" value="UOE75869.1"/>
    <property type="molecule type" value="Genomic_DNA"/>
</dbReference>
<dbReference type="GO" id="GO:0006310">
    <property type="term" value="P:DNA recombination"/>
    <property type="evidence" value="ECO:0007669"/>
    <property type="project" value="UniProtKB-KW"/>
</dbReference>
<sequence>MVLLKQKPLKEAIDLEPSLASDLKKLRLEQMKNKIRFGSEYSKLNFVFCNPDGLRDRTLNTAFVRTKKKANVPNIRIHDLRHTFVVLSLEAGIPLEQIQHDLGHESISITADTYAHITKKMRKKSKKNFRSTCPITFDKCGQKLFLYSENL</sequence>